<evidence type="ECO:0000313" key="2">
    <source>
        <dbReference type="Proteomes" id="UP000551758"/>
    </source>
</evidence>
<gene>
    <name evidence="1" type="ORF">HPG69_010158</name>
</gene>
<evidence type="ECO:0000313" key="1">
    <source>
        <dbReference type="EMBL" id="KAF5914000.1"/>
    </source>
</evidence>
<reference evidence="1 2" key="1">
    <citation type="journal article" date="2020" name="Mol. Biol. Evol.">
        <title>Interspecific Gene Flow and the Evolution of Specialization in Black and White Rhinoceros.</title>
        <authorList>
            <person name="Moodley Y."/>
            <person name="Westbury M.V."/>
            <person name="Russo I.M."/>
            <person name="Gopalakrishnan S."/>
            <person name="Rakotoarivelo A."/>
            <person name="Olsen R.A."/>
            <person name="Prost S."/>
            <person name="Tunstall T."/>
            <person name="Ryder O.A."/>
            <person name="Dalen L."/>
            <person name="Bruford M.W."/>
        </authorList>
    </citation>
    <scope>NUCLEOTIDE SEQUENCE [LARGE SCALE GENOMIC DNA]</scope>
    <source>
        <strain evidence="1">SBR-YM</strain>
        <tissue evidence="1">Skin</tissue>
    </source>
</reference>
<dbReference type="AlphaFoldDB" id="A0A7J7EDV9"/>
<name>A0A7J7EDV9_DICBM</name>
<dbReference type="EMBL" id="JACDTQ010003506">
    <property type="protein sequence ID" value="KAF5914000.1"/>
    <property type="molecule type" value="Genomic_DNA"/>
</dbReference>
<accession>A0A7J7EDV9</accession>
<organism evidence="1 2">
    <name type="scientific">Diceros bicornis minor</name>
    <name type="common">South-central black rhinoceros</name>
    <dbReference type="NCBI Taxonomy" id="77932"/>
    <lineage>
        <taxon>Eukaryota</taxon>
        <taxon>Metazoa</taxon>
        <taxon>Chordata</taxon>
        <taxon>Craniata</taxon>
        <taxon>Vertebrata</taxon>
        <taxon>Euteleostomi</taxon>
        <taxon>Mammalia</taxon>
        <taxon>Eutheria</taxon>
        <taxon>Laurasiatheria</taxon>
        <taxon>Perissodactyla</taxon>
        <taxon>Rhinocerotidae</taxon>
        <taxon>Diceros</taxon>
    </lineage>
</organism>
<dbReference type="Proteomes" id="UP000551758">
    <property type="component" value="Unassembled WGS sequence"/>
</dbReference>
<keyword evidence="2" id="KW-1185">Reference proteome</keyword>
<comment type="caution">
    <text evidence="1">The sequence shown here is derived from an EMBL/GenBank/DDBJ whole genome shotgun (WGS) entry which is preliminary data.</text>
</comment>
<sequence length="68" mass="7672">MLLGLPEAAKEPKLAETFCVCHLLIKDMMQDMNLGSSLCKNGFFLHPSLGLRQAEILDDLREKRNLTL</sequence>
<protein>
    <submittedName>
        <fullName evidence="1">Uncharacterized protein</fullName>
    </submittedName>
</protein>
<proteinExistence type="predicted"/>